<reference evidence="4 5" key="1">
    <citation type="journal article" date="2015" name="Science">
        <title>Genetic determinants of in vivo fitness and diet responsiveness in multiple human gut Bacteroides.</title>
        <authorList>
            <person name="Wu M."/>
            <person name="McNulty N.P."/>
            <person name="Rodionov D.A."/>
            <person name="Khoroshkin M.S."/>
            <person name="Griffin N.W."/>
            <person name="Cheng J."/>
            <person name="Latreille P."/>
            <person name="Kerstetter R.A."/>
            <person name="Terrapon N."/>
            <person name="Henrissat B."/>
            <person name="Osterman A.L."/>
            <person name="Gordon J.I."/>
        </authorList>
    </citation>
    <scope>NUCLEOTIDE SEQUENCE [LARGE SCALE GENOMIC DNA]</scope>
    <source>
        <strain evidence="4 5">WH2</strain>
    </source>
</reference>
<dbReference type="SMART" id="SM00028">
    <property type="entry name" value="TPR"/>
    <property type="match status" value="5"/>
</dbReference>
<feature type="repeat" description="TPR" evidence="3">
    <location>
        <begin position="529"/>
        <end position="562"/>
    </location>
</feature>
<sequence>MNEQSIQKQYNQIVSLLEDKRLKEALVQLDAFLYNSNDWTLRNRLEQIQTSYQYMLQYMKLGMKDPERHKLYRQLLADTWEIADQTRILLLDEISTHYYHSLRRNPNQLPKAYDLSAQQRILEGFSDEMAVSQLANYQGLDAILKRHEETHQVMFLTTWSNNNWTLEEFAQAEDMLRSETLPINDLCLFVSAVTLSLMECFDERKINWLLDGLRHTHPQINQRALVGLVITLHLYPTRITLYPELEARISLFREDPDFSKQVNRVYIQLLRSQETEKIDKKMREEIIPEMMRNVNIMRNMKFGFEETDENDRNPDWEQAFEQSGLGDKIREMNDLQLEGADVYMSTFAQLKGYPFFREPHNWFYPFDRMHSSIIHQVGLNQTSESSVLSIILQSGFFCNSDKYSFCFTIAQLPQGQRDMMLSQMTPQDQSDFMEEKNSASLKQYAERPDVISNQYIHDLYRFFKLSQRRNEFHNIFQEEIALHRNPVLKELLSAPELLVAVADFHFRKEHPAEALELYRILIDRKQANADIFQKTGFCLQKEKRYQEAVDAYLKADMLKPDHLWTLRHLATCYRQMKKFDAALEYYHRVETIQPENHNVLFYTASCLAEQKRYEDALQYFFKLDFLENNCMKAWRGIGWCSFVSGKHEQAMKYYDKLLASKPLATDYLNAGHVAWVLGNIEKAAGLYGKAMAESGSKDAFLEIFDRDRNSLLKQGIAAEEIPLMLDMIE</sequence>
<evidence type="ECO:0000256" key="3">
    <source>
        <dbReference type="PROSITE-ProRule" id="PRU00339"/>
    </source>
</evidence>
<dbReference type="PROSITE" id="PS50005">
    <property type="entry name" value="TPR"/>
    <property type="match status" value="3"/>
</dbReference>
<dbReference type="InterPro" id="IPR051685">
    <property type="entry name" value="Ycf3/AcsC/BcsC/TPR_MFPF"/>
</dbReference>
<dbReference type="InterPro" id="IPR019734">
    <property type="entry name" value="TPR_rpt"/>
</dbReference>
<feature type="repeat" description="TPR" evidence="3">
    <location>
        <begin position="631"/>
        <end position="664"/>
    </location>
</feature>
<organism evidence="4 5">
    <name type="scientific">Bacteroides cellulosilyticus</name>
    <dbReference type="NCBI Taxonomy" id="246787"/>
    <lineage>
        <taxon>Bacteria</taxon>
        <taxon>Pseudomonadati</taxon>
        <taxon>Bacteroidota</taxon>
        <taxon>Bacteroidia</taxon>
        <taxon>Bacteroidales</taxon>
        <taxon>Bacteroidaceae</taxon>
        <taxon>Bacteroides</taxon>
    </lineage>
</organism>
<name>A0A0N7IEW5_9BACE</name>
<evidence type="ECO:0000256" key="2">
    <source>
        <dbReference type="ARBA" id="ARBA00022803"/>
    </source>
</evidence>
<dbReference type="Pfam" id="PF12895">
    <property type="entry name" value="ANAPC3"/>
    <property type="match status" value="1"/>
</dbReference>
<protein>
    <submittedName>
        <fullName evidence="4">Photosystem I assembly protein Ycf3</fullName>
    </submittedName>
</protein>
<dbReference type="SUPFAM" id="SSF48452">
    <property type="entry name" value="TPR-like"/>
    <property type="match status" value="1"/>
</dbReference>
<gene>
    <name evidence="4" type="ORF">BcellWH2_01278</name>
</gene>
<accession>A0A0N7IEW5</accession>
<dbReference type="KEGG" id="bcel:BcellWH2_01278"/>
<proteinExistence type="predicted"/>
<dbReference type="PANTHER" id="PTHR44943">
    <property type="entry name" value="CELLULOSE SYNTHASE OPERON PROTEIN C"/>
    <property type="match status" value="1"/>
</dbReference>
<dbReference type="PANTHER" id="PTHR44943:SF8">
    <property type="entry name" value="TPR REPEAT-CONTAINING PROTEIN MJ0263"/>
    <property type="match status" value="1"/>
</dbReference>
<dbReference type="EMBL" id="CP012801">
    <property type="protein sequence ID" value="ALJ58539.1"/>
    <property type="molecule type" value="Genomic_DNA"/>
</dbReference>
<dbReference type="RefSeq" id="WP_029428326.1">
    <property type="nucleotide sequence ID" value="NZ_CP012801.1"/>
</dbReference>
<dbReference type="InterPro" id="IPR011990">
    <property type="entry name" value="TPR-like_helical_dom_sf"/>
</dbReference>
<evidence type="ECO:0000313" key="4">
    <source>
        <dbReference type="EMBL" id="ALJ58539.1"/>
    </source>
</evidence>
<keyword evidence="2 3" id="KW-0802">TPR repeat</keyword>
<feature type="repeat" description="TPR" evidence="3">
    <location>
        <begin position="563"/>
        <end position="596"/>
    </location>
</feature>
<dbReference type="Gene3D" id="1.25.40.10">
    <property type="entry name" value="Tetratricopeptide repeat domain"/>
    <property type="match status" value="2"/>
</dbReference>
<dbReference type="Pfam" id="PF13181">
    <property type="entry name" value="TPR_8"/>
    <property type="match status" value="1"/>
</dbReference>
<dbReference type="AlphaFoldDB" id="A0A0N7IEW5"/>
<dbReference type="Proteomes" id="UP000061809">
    <property type="component" value="Chromosome"/>
</dbReference>
<evidence type="ECO:0000256" key="1">
    <source>
        <dbReference type="ARBA" id="ARBA00022737"/>
    </source>
</evidence>
<evidence type="ECO:0000313" key="5">
    <source>
        <dbReference type="Proteomes" id="UP000061809"/>
    </source>
</evidence>
<keyword evidence="1" id="KW-0677">Repeat</keyword>
<dbReference type="PATRIC" id="fig|246787.4.peg.1316"/>